<accession>A0A0D0CVD3</accession>
<evidence type="ECO:0000256" key="1">
    <source>
        <dbReference type="SAM" id="MobiDB-lite"/>
    </source>
</evidence>
<evidence type="ECO:0000313" key="5">
    <source>
        <dbReference type="Proteomes" id="UP000053593"/>
    </source>
</evidence>
<evidence type="ECO:0000256" key="2">
    <source>
        <dbReference type="SAM" id="Phobius"/>
    </source>
</evidence>
<protein>
    <recommendedName>
        <fullName evidence="3">DUF6535 domain-containing protein</fullName>
    </recommendedName>
</protein>
<dbReference type="AlphaFoldDB" id="A0A0D0CVD3"/>
<evidence type="ECO:0000313" key="4">
    <source>
        <dbReference type="EMBL" id="KIK59948.1"/>
    </source>
</evidence>
<reference evidence="4 5" key="1">
    <citation type="submission" date="2014-04" db="EMBL/GenBank/DDBJ databases">
        <title>Evolutionary Origins and Diversification of the Mycorrhizal Mutualists.</title>
        <authorList>
            <consortium name="DOE Joint Genome Institute"/>
            <consortium name="Mycorrhizal Genomics Consortium"/>
            <person name="Kohler A."/>
            <person name="Kuo A."/>
            <person name="Nagy L.G."/>
            <person name="Floudas D."/>
            <person name="Copeland A."/>
            <person name="Barry K.W."/>
            <person name="Cichocki N."/>
            <person name="Veneault-Fourrey C."/>
            <person name="LaButti K."/>
            <person name="Lindquist E.A."/>
            <person name="Lipzen A."/>
            <person name="Lundell T."/>
            <person name="Morin E."/>
            <person name="Murat C."/>
            <person name="Riley R."/>
            <person name="Ohm R."/>
            <person name="Sun H."/>
            <person name="Tunlid A."/>
            <person name="Henrissat B."/>
            <person name="Grigoriev I.V."/>
            <person name="Hibbett D.S."/>
            <person name="Martin F."/>
        </authorList>
    </citation>
    <scope>NUCLEOTIDE SEQUENCE [LARGE SCALE GENOMIC DNA]</scope>
    <source>
        <strain evidence="4 5">FD-317 M1</strain>
    </source>
</reference>
<feature type="compositionally biased region" description="Polar residues" evidence="1">
    <location>
        <begin position="1"/>
        <end position="16"/>
    </location>
</feature>
<keyword evidence="2" id="KW-0472">Membrane</keyword>
<keyword evidence="2" id="KW-0812">Transmembrane</keyword>
<gene>
    <name evidence="4" type="ORF">GYMLUDRAFT_244724</name>
</gene>
<proteinExistence type="predicted"/>
<dbReference type="InterPro" id="IPR045338">
    <property type="entry name" value="DUF6535"/>
</dbReference>
<keyword evidence="5" id="KW-1185">Reference proteome</keyword>
<dbReference type="Proteomes" id="UP000053593">
    <property type="component" value="Unassembled WGS sequence"/>
</dbReference>
<feature type="transmembrane region" description="Helical" evidence="2">
    <location>
        <begin position="135"/>
        <end position="155"/>
    </location>
</feature>
<organism evidence="4 5">
    <name type="scientific">Collybiopsis luxurians FD-317 M1</name>
    <dbReference type="NCBI Taxonomy" id="944289"/>
    <lineage>
        <taxon>Eukaryota</taxon>
        <taxon>Fungi</taxon>
        <taxon>Dikarya</taxon>
        <taxon>Basidiomycota</taxon>
        <taxon>Agaricomycotina</taxon>
        <taxon>Agaricomycetes</taxon>
        <taxon>Agaricomycetidae</taxon>
        <taxon>Agaricales</taxon>
        <taxon>Marasmiineae</taxon>
        <taxon>Omphalotaceae</taxon>
        <taxon>Collybiopsis</taxon>
        <taxon>Collybiopsis luxurians</taxon>
    </lineage>
</organism>
<feature type="transmembrane region" description="Helical" evidence="2">
    <location>
        <begin position="206"/>
        <end position="229"/>
    </location>
</feature>
<sequence>MSNQEQAALANTSTDEPPQGNHVAVDIESVDGDTSHNPVIEETPQDRTIPKYSSPPLPGNKKDNEGARFFGIPPYQSPYQSSYTGTRTYNYTEKYAPDPLGDEFKENARVWKVYLDEAENYDDEMLRGFKDTIDSLLIFAALFSAVVTTFVVATVDSLQPDYSQITATLLSEQVKLLRAAGNVTEIKAIPASSVDLNNVIPSKNDLWINGLFFASLSLSLATALLSVLVKQWLQAYSSISSGNAKERAVIRQFRFSGLEKWKVPEIIGILPLILHASLALFFSQLQSLHFQCTWGAFS</sequence>
<dbReference type="OrthoDB" id="2756178at2759"/>
<evidence type="ECO:0000259" key="3">
    <source>
        <dbReference type="Pfam" id="PF20153"/>
    </source>
</evidence>
<dbReference type="Pfam" id="PF20153">
    <property type="entry name" value="DUF6535"/>
    <property type="match status" value="1"/>
</dbReference>
<dbReference type="EMBL" id="KN834777">
    <property type="protein sequence ID" value="KIK59948.1"/>
    <property type="molecule type" value="Genomic_DNA"/>
</dbReference>
<feature type="transmembrane region" description="Helical" evidence="2">
    <location>
        <begin position="263"/>
        <end position="282"/>
    </location>
</feature>
<name>A0A0D0CVD3_9AGAR</name>
<feature type="region of interest" description="Disordered" evidence="1">
    <location>
        <begin position="1"/>
        <end position="66"/>
    </location>
</feature>
<keyword evidence="2" id="KW-1133">Transmembrane helix</keyword>
<dbReference type="HOGENOM" id="CLU_973356_0_0_1"/>
<feature type="domain" description="DUF6535" evidence="3">
    <location>
        <begin position="111"/>
        <end position="283"/>
    </location>
</feature>